<evidence type="ECO:0000256" key="1">
    <source>
        <dbReference type="ARBA" id="ARBA00004141"/>
    </source>
</evidence>
<dbReference type="InterPro" id="IPR015683">
    <property type="entry name" value="Ionotropic_Glu_rcpt"/>
</dbReference>
<dbReference type="Gene3D" id="1.10.287.70">
    <property type="match status" value="2"/>
</dbReference>
<dbReference type="CDD" id="cd19990">
    <property type="entry name" value="PBP1_GABAb_receptor_plant"/>
    <property type="match status" value="1"/>
</dbReference>
<evidence type="ECO:0000259" key="18">
    <source>
        <dbReference type="SMART" id="SM00079"/>
    </source>
</evidence>
<evidence type="ECO:0000256" key="11">
    <source>
        <dbReference type="ARBA" id="ARBA00023180"/>
    </source>
</evidence>
<feature type="transmembrane region" description="Helical" evidence="16">
    <location>
        <begin position="828"/>
        <end position="850"/>
    </location>
</feature>
<reference evidence="19 20" key="1">
    <citation type="journal article" date="2013" name="Proc. Natl. Acad. Sci. U.S.A.">
        <title>Fine-scale variation in meiotic recombination in Mimulus inferred from population shotgun sequencing.</title>
        <authorList>
            <person name="Hellsten U."/>
            <person name="Wright K.M."/>
            <person name="Jenkins J."/>
            <person name="Shu S."/>
            <person name="Yuan Y."/>
            <person name="Wessler S.R."/>
            <person name="Schmutz J."/>
            <person name="Willis J.H."/>
            <person name="Rokhsar D.S."/>
        </authorList>
    </citation>
    <scope>NUCLEOTIDE SEQUENCE [LARGE SCALE GENOMIC DNA]</scope>
    <source>
        <strain evidence="20">cv. DUN x IM62</strain>
    </source>
</reference>
<keyword evidence="5 16" id="KW-0812">Transmembrane</keyword>
<keyword evidence="12" id="KW-1071">Ligand-gated ion channel</keyword>
<evidence type="ECO:0000313" key="20">
    <source>
        <dbReference type="Proteomes" id="UP000030748"/>
    </source>
</evidence>
<dbReference type="SMART" id="SM00079">
    <property type="entry name" value="PBPe"/>
    <property type="match status" value="1"/>
</dbReference>
<evidence type="ECO:0000256" key="3">
    <source>
        <dbReference type="ARBA" id="ARBA00011095"/>
    </source>
</evidence>
<dbReference type="Pfam" id="PF01094">
    <property type="entry name" value="ANF_receptor"/>
    <property type="match status" value="1"/>
</dbReference>
<dbReference type="Gene3D" id="3.40.190.10">
    <property type="entry name" value="Periplasmic binding protein-like II"/>
    <property type="match status" value="2"/>
</dbReference>
<evidence type="ECO:0000256" key="10">
    <source>
        <dbReference type="ARBA" id="ARBA00023170"/>
    </source>
</evidence>
<evidence type="ECO:0000256" key="9">
    <source>
        <dbReference type="ARBA" id="ARBA00023136"/>
    </source>
</evidence>
<dbReference type="PANTHER" id="PTHR34836:SF1">
    <property type="entry name" value="OS09G0428600 PROTEIN"/>
    <property type="match status" value="1"/>
</dbReference>
<proteinExistence type="inferred from homology"/>
<evidence type="ECO:0000256" key="2">
    <source>
        <dbReference type="ARBA" id="ARBA00008685"/>
    </source>
</evidence>
<evidence type="ECO:0000256" key="4">
    <source>
        <dbReference type="ARBA" id="ARBA00022448"/>
    </source>
</evidence>
<comment type="subcellular location">
    <subcellularLocation>
        <location evidence="1">Membrane</location>
        <topology evidence="1">Multi-pass membrane protein</topology>
    </subcellularLocation>
</comment>
<dbReference type="PIRSF" id="PIRSF037090">
    <property type="entry name" value="Iontro_Glu-like_rcpt_pln"/>
    <property type="match status" value="1"/>
</dbReference>
<keyword evidence="9 16" id="KW-0472">Membrane</keyword>
<dbReference type="Gene3D" id="3.40.50.2300">
    <property type="match status" value="2"/>
</dbReference>
<accession>A0A022Q0A9</accession>
<name>A0A022Q0A9_ERYGU</name>
<comment type="subunit">
    <text evidence="3">May form heteromers.</text>
</comment>
<keyword evidence="6 17" id="KW-0732">Signal</keyword>
<comment type="similarity">
    <text evidence="2">Belongs to the glutamate-gated ion channel (TC 1.A.10.1) family.</text>
</comment>
<dbReference type="InterPro" id="IPR001828">
    <property type="entry name" value="ANF_lig-bd_rcpt"/>
</dbReference>
<keyword evidence="20" id="KW-1185">Reference proteome</keyword>
<dbReference type="GO" id="GO:0005886">
    <property type="term" value="C:plasma membrane"/>
    <property type="evidence" value="ECO:0000318"/>
    <property type="project" value="GO_Central"/>
</dbReference>
<organism evidence="19 20">
    <name type="scientific">Erythranthe guttata</name>
    <name type="common">Yellow monkey flower</name>
    <name type="synonym">Mimulus guttatus</name>
    <dbReference type="NCBI Taxonomy" id="4155"/>
    <lineage>
        <taxon>Eukaryota</taxon>
        <taxon>Viridiplantae</taxon>
        <taxon>Streptophyta</taxon>
        <taxon>Embryophyta</taxon>
        <taxon>Tracheophyta</taxon>
        <taxon>Spermatophyta</taxon>
        <taxon>Magnoliopsida</taxon>
        <taxon>eudicotyledons</taxon>
        <taxon>Gunneridae</taxon>
        <taxon>Pentapetalae</taxon>
        <taxon>asterids</taxon>
        <taxon>lamiids</taxon>
        <taxon>Lamiales</taxon>
        <taxon>Phrymaceae</taxon>
        <taxon>Erythranthe</taxon>
    </lineage>
</organism>
<feature type="domain" description="Ionotropic glutamate receptor C-terminal" evidence="18">
    <location>
        <begin position="454"/>
        <end position="805"/>
    </location>
</feature>
<dbReference type="FunFam" id="3.40.50.2300:FF:000081">
    <property type="entry name" value="Glutamate receptor"/>
    <property type="match status" value="1"/>
</dbReference>
<dbReference type="eggNOG" id="KOG1052">
    <property type="taxonomic scope" value="Eukaryota"/>
</dbReference>
<keyword evidence="13" id="KW-0407">Ion channel</keyword>
<dbReference type="AlphaFoldDB" id="A0A022Q0A9"/>
<gene>
    <name evidence="19" type="ORF">MIMGU_mgv1a000640mg</name>
</gene>
<dbReference type="SUPFAM" id="SSF53822">
    <property type="entry name" value="Periplasmic binding protein-like I"/>
    <property type="match status" value="1"/>
</dbReference>
<dbReference type="InterPro" id="IPR028082">
    <property type="entry name" value="Peripla_BP_I"/>
</dbReference>
<evidence type="ECO:0000256" key="12">
    <source>
        <dbReference type="ARBA" id="ARBA00023286"/>
    </source>
</evidence>
<dbReference type="SUPFAM" id="SSF53850">
    <property type="entry name" value="Periplasmic binding protein-like II"/>
    <property type="match status" value="2"/>
</dbReference>
<evidence type="ECO:0000256" key="17">
    <source>
        <dbReference type="SAM" id="SignalP"/>
    </source>
</evidence>
<evidence type="ECO:0000256" key="6">
    <source>
        <dbReference type="ARBA" id="ARBA00022729"/>
    </source>
</evidence>
<evidence type="ECO:0000256" key="14">
    <source>
        <dbReference type="ARBA" id="ARBA00049638"/>
    </source>
</evidence>
<feature type="chain" id="PRO_5001506458" description="Ionotropic glutamate receptor C-terminal domain-containing protein" evidence="17">
    <location>
        <begin position="24"/>
        <end position="1035"/>
    </location>
</feature>
<dbReference type="STRING" id="4155.A0A022Q0A9"/>
<dbReference type="InterPro" id="IPR017103">
    <property type="entry name" value="Iontropic_Glu_rcpt_pln"/>
</dbReference>
<comment type="function">
    <text evidence="14">Glutamate-gated receptor that probably acts as a non-selective cation channel. May be involved in light-signal transduction and calcium homeostasis via the regulation of calcium influx into cells.</text>
</comment>
<keyword evidence="11" id="KW-0325">Glycoprotein</keyword>
<dbReference type="PANTHER" id="PTHR34836">
    <property type="entry name" value="OS06G0188250 PROTEIN"/>
    <property type="match status" value="1"/>
</dbReference>
<feature type="signal peptide" evidence="17">
    <location>
        <begin position="1"/>
        <end position="23"/>
    </location>
</feature>
<dbReference type="GO" id="GO:0038023">
    <property type="term" value="F:signaling receptor activity"/>
    <property type="evidence" value="ECO:0000318"/>
    <property type="project" value="GO_Central"/>
</dbReference>
<keyword evidence="15" id="KW-1015">Disulfide bond</keyword>
<evidence type="ECO:0000256" key="5">
    <source>
        <dbReference type="ARBA" id="ARBA00022692"/>
    </source>
</evidence>
<dbReference type="GO" id="GO:0015276">
    <property type="term" value="F:ligand-gated monoatomic ion channel activity"/>
    <property type="evidence" value="ECO:0000318"/>
    <property type="project" value="GO_Central"/>
</dbReference>
<evidence type="ECO:0000256" key="7">
    <source>
        <dbReference type="ARBA" id="ARBA00022989"/>
    </source>
</evidence>
<evidence type="ECO:0000256" key="15">
    <source>
        <dbReference type="PIRSR" id="PIRSR037090-50"/>
    </source>
</evidence>
<sequence>MHFFTIFSLKILLSLLILPLCNAQRNTTFQVGVILDANSLLAPIATTSLSLALSDFYSFNSNYSTRLVLYTRDGRGRVTDAAASALNLLKDVQVDAIIGPQKSSQAEFMIGLGDAAKVPIISFSATSPSLRPQTQYFVQTAINDAAQVDAVAAIVKYFRWYQIAYIYEDTDYGNGIIPYLSNAFQEINVRVSYRSVIPVSASDDLILQEMYKMKTMQTRVFVVHAPSSLASRIFLKAKEAEMMSEGYAWIVTTGMMDLFYSLDSNVVQSMQGVLGVKPLIPISSRLISTSIRWRKKFADDNPGITPPANINLFGLWAYDTLWALAMAAEKTGFREQPSSLRNTSSLNSTNMFITETSLTGPKLLAAMLETKFEGLAGDFHLVNGQLQPSSFQILNVNGKDLTQVGMWTSLLQTSSSRTNTSKTGFSGEKLEKIIWPGESTNVPKGWEVAVSGKKLKVGVPSEAGFPEFVKVERDPQTNNTKISGLFIDLFDAVMAELPYSVRYEYAPFQRSDGSSAGSYDDLSYQVSIGNYDVAVGDITITTTRSEYVVFTLPVGDAGITRTQKIQYDDNPNDKWFFLKPLKMELWLTVLGLFVFTGVSLWILEHRFNKAFRGSPSDYLGLFFYIPFMSIVFAHREKIVTNLARVVVVVWIFVMLVLTSTYTASLSARLTTFKLQQGDTDVNRLIRNGDYVGCREGTYLAEFLKRLGFHESKIRIYKHPEEFDDALSKGSEKGGVTALFSGSPYADVFLSKYCSKYMKVGSPYLTEGIAFGFPKGSPLVGDVSTAITKLTDNHKISEIRAHWIQQSGCNKDDPSNVGWTNIGLKSFKVLFAVTGSVTSICVLAFIVSFLYQHRGRVIEIWNTDNNSAWLKVRAIFKLFDGRDPRKCWLNLIYTFHVDREKIVSNLARVVVVVWIFVVLVLTSTYTASLSARLTILKLQQGDTDVNTLIRNGDYVGCREGTFLAGFLKIVGFDESKIRIYKGAKELEVSLSKGSDKGGITAMFSGSPYADVFLSKYCNKYRKVGSPYLTEGIAFGF</sequence>
<feature type="transmembrane region" description="Helical" evidence="16">
    <location>
        <begin position="645"/>
        <end position="665"/>
    </location>
</feature>
<dbReference type="CDD" id="cd13686">
    <property type="entry name" value="GluR_Plant"/>
    <property type="match status" value="1"/>
</dbReference>
<keyword evidence="8" id="KW-0406">Ion transport</keyword>
<dbReference type="EMBL" id="KI632223">
    <property type="protein sequence ID" value="EYU21229.1"/>
    <property type="molecule type" value="Genomic_DNA"/>
</dbReference>
<keyword evidence="4" id="KW-0813">Transport</keyword>
<feature type="transmembrane region" description="Helical" evidence="16">
    <location>
        <begin position="905"/>
        <end position="926"/>
    </location>
</feature>
<evidence type="ECO:0000256" key="16">
    <source>
        <dbReference type="SAM" id="Phobius"/>
    </source>
</evidence>
<protein>
    <recommendedName>
        <fullName evidence="18">Ionotropic glutamate receptor C-terminal domain-containing protein</fullName>
    </recommendedName>
</protein>
<evidence type="ECO:0000256" key="13">
    <source>
        <dbReference type="ARBA" id="ARBA00023303"/>
    </source>
</evidence>
<keyword evidence="10" id="KW-0675">Receptor</keyword>
<dbReference type="Pfam" id="PF00060">
    <property type="entry name" value="Lig_chan"/>
    <property type="match status" value="2"/>
</dbReference>
<dbReference type="InterPro" id="IPR044440">
    <property type="entry name" value="GABAb_receptor_plant_PBP1"/>
</dbReference>
<dbReference type="FunFam" id="1.10.287.70:FF:000172">
    <property type="entry name" value="Glutamate receptor"/>
    <property type="match status" value="1"/>
</dbReference>
<keyword evidence="7 16" id="KW-1133">Transmembrane helix</keyword>
<evidence type="ECO:0000256" key="8">
    <source>
        <dbReference type="ARBA" id="ARBA00023065"/>
    </source>
</evidence>
<dbReference type="Proteomes" id="UP000030748">
    <property type="component" value="Unassembled WGS sequence"/>
</dbReference>
<feature type="disulfide bond" evidence="15">
    <location>
        <begin position="753"/>
        <end position="808"/>
    </location>
</feature>
<feature type="transmembrane region" description="Helical" evidence="16">
    <location>
        <begin position="585"/>
        <end position="603"/>
    </location>
</feature>
<evidence type="ECO:0000313" key="19">
    <source>
        <dbReference type="EMBL" id="EYU21229.1"/>
    </source>
</evidence>
<dbReference type="InterPro" id="IPR001320">
    <property type="entry name" value="Iontro_rcpt_C"/>
</dbReference>